<organism evidence="5 6">
    <name type="scientific">Streptomyces narbonensis</name>
    <dbReference type="NCBI Taxonomy" id="67333"/>
    <lineage>
        <taxon>Bacteria</taxon>
        <taxon>Bacillati</taxon>
        <taxon>Actinomycetota</taxon>
        <taxon>Actinomycetes</taxon>
        <taxon>Kitasatosporales</taxon>
        <taxon>Streptomycetaceae</taxon>
        <taxon>Streptomyces</taxon>
    </lineage>
</organism>
<dbReference type="SUPFAM" id="SSF55718">
    <property type="entry name" value="SCP-like"/>
    <property type="match status" value="1"/>
</dbReference>
<keyword evidence="3" id="KW-0804">Transcription</keyword>
<keyword evidence="1" id="KW-0805">Transcription regulation</keyword>
<dbReference type="Pfam" id="PF01638">
    <property type="entry name" value="HxlR"/>
    <property type="match status" value="1"/>
</dbReference>
<dbReference type="Gene3D" id="3.30.1050.10">
    <property type="entry name" value="SCP2 sterol-binding domain"/>
    <property type="match status" value="1"/>
</dbReference>
<evidence type="ECO:0000313" key="6">
    <source>
        <dbReference type="Proteomes" id="UP001551329"/>
    </source>
</evidence>
<evidence type="ECO:0000313" key="5">
    <source>
        <dbReference type="EMBL" id="MEU7072324.1"/>
    </source>
</evidence>
<name>A0ABV3CC08_9ACTN</name>
<protein>
    <submittedName>
        <fullName evidence="5">Winged helix-turn-helix transcriptional regulator</fullName>
    </submittedName>
</protein>
<gene>
    <name evidence="5" type="ORF">AB0A88_19580</name>
</gene>
<evidence type="ECO:0000256" key="1">
    <source>
        <dbReference type="ARBA" id="ARBA00023015"/>
    </source>
</evidence>
<feature type="domain" description="HTH hxlR-type" evidence="4">
    <location>
        <begin position="1"/>
        <end position="84"/>
    </location>
</feature>
<keyword evidence="2" id="KW-0238">DNA-binding</keyword>
<dbReference type="RefSeq" id="WP_358477657.1">
    <property type="nucleotide sequence ID" value="NZ_JBEZAE010000012.1"/>
</dbReference>
<dbReference type="InterPro" id="IPR002577">
    <property type="entry name" value="HTH_HxlR"/>
</dbReference>
<dbReference type="InterPro" id="IPR036390">
    <property type="entry name" value="WH_DNA-bd_sf"/>
</dbReference>
<proteinExistence type="predicted"/>
<dbReference type="Gene3D" id="1.10.10.10">
    <property type="entry name" value="Winged helix-like DNA-binding domain superfamily/Winged helix DNA-binding domain"/>
    <property type="match status" value="1"/>
</dbReference>
<evidence type="ECO:0000259" key="4">
    <source>
        <dbReference type="PROSITE" id="PS51118"/>
    </source>
</evidence>
<keyword evidence="6" id="KW-1185">Reference proteome</keyword>
<reference evidence="5 6" key="1">
    <citation type="submission" date="2024-06" db="EMBL/GenBank/DDBJ databases">
        <title>The Natural Products Discovery Center: Release of the First 8490 Sequenced Strains for Exploring Actinobacteria Biosynthetic Diversity.</title>
        <authorList>
            <person name="Kalkreuter E."/>
            <person name="Kautsar S.A."/>
            <person name="Yang D."/>
            <person name="Bader C.D."/>
            <person name="Teijaro C.N."/>
            <person name="Fluegel L."/>
            <person name="Davis C.M."/>
            <person name="Simpson J.R."/>
            <person name="Lauterbach L."/>
            <person name="Steele A.D."/>
            <person name="Gui C."/>
            <person name="Meng S."/>
            <person name="Li G."/>
            <person name="Viehrig K."/>
            <person name="Ye F."/>
            <person name="Su P."/>
            <person name="Kiefer A.F."/>
            <person name="Nichols A."/>
            <person name="Cepeda A.J."/>
            <person name="Yan W."/>
            <person name="Fan B."/>
            <person name="Jiang Y."/>
            <person name="Adhikari A."/>
            <person name="Zheng C.-J."/>
            <person name="Schuster L."/>
            <person name="Cowan T.M."/>
            <person name="Smanski M.J."/>
            <person name="Chevrette M.G."/>
            <person name="De Carvalho L.P.S."/>
            <person name="Shen B."/>
        </authorList>
    </citation>
    <scope>NUCLEOTIDE SEQUENCE [LARGE SCALE GENOMIC DNA]</scope>
    <source>
        <strain evidence="5 6">NPDC045974</strain>
    </source>
</reference>
<dbReference type="PANTHER" id="PTHR33204">
    <property type="entry name" value="TRANSCRIPTIONAL REGULATOR, MARR FAMILY"/>
    <property type="match status" value="1"/>
</dbReference>
<accession>A0ABV3CC08</accession>
<dbReference type="PROSITE" id="PS51118">
    <property type="entry name" value="HTH_HXLR"/>
    <property type="match status" value="1"/>
</dbReference>
<dbReference type="SUPFAM" id="SSF46785">
    <property type="entry name" value="Winged helix' DNA-binding domain"/>
    <property type="match status" value="1"/>
</dbReference>
<dbReference type="InterPro" id="IPR036388">
    <property type="entry name" value="WH-like_DNA-bd_sf"/>
</dbReference>
<dbReference type="EMBL" id="JBEZAE010000012">
    <property type="protein sequence ID" value="MEU7072324.1"/>
    <property type="molecule type" value="Genomic_DNA"/>
</dbReference>
<evidence type="ECO:0000256" key="3">
    <source>
        <dbReference type="ARBA" id="ARBA00023163"/>
    </source>
</evidence>
<dbReference type="PANTHER" id="PTHR33204:SF18">
    <property type="entry name" value="TRANSCRIPTIONAL REGULATORY PROTEIN"/>
    <property type="match status" value="1"/>
</dbReference>
<evidence type="ECO:0000256" key="2">
    <source>
        <dbReference type="ARBA" id="ARBA00023125"/>
    </source>
</evidence>
<comment type="caution">
    <text evidence="5">The sequence shown here is derived from an EMBL/GenBank/DDBJ whole genome shotgun (WGS) entry which is preliminary data.</text>
</comment>
<dbReference type="InterPro" id="IPR036527">
    <property type="entry name" value="SCP2_sterol-bd_dom_sf"/>
</dbReference>
<sequence length="247" mass="26815">MLLIRELLTGPKRYGDLQASLRGLGTGLLAARLKHLEREGLARKVTLPPPARTPAYALTEAGEELGPAVLALARWGLKWAMGERRGDETFHAGWAVLGLRACFVPASAVGLRAVYEFHVGGEVLHARVDDGTVDTVHGPAQYPDVKITMTEAVFVEVTACRLTLSDAIEAGTAAATGDGEALRRLPDLFQLPARADPPRESRRQVLSTSLTQPLTRRACCGWGAVPGWWRCRGRGGVWDGARLCWWC</sequence>
<dbReference type="Proteomes" id="UP001551329">
    <property type="component" value="Unassembled WGS sequence"/>
</dbReference>